<dbReference type="CDD" id="cd07185">
    <property type="entry name" value="OmpA_C-like"/>
    <property type="match status" value="1"/>
</dbReference>
<dbReference type="AlphaFoldDB" id="A0A1W6LHS0"/>
<dbReference type="Gene3D" id="3.30.1330.60">
    <property type="entry name" value="OmpA-like domain"/>
    <property type="match status" value="1"/>
</dbReference>
<evidence type="ECO:0000256" key="2">
    <source>
        <dbReference type="ARBA" id="ARBA00023136"/>
    </source>
</evidence>
<accession>A0A1W6LHS0</accession>
<dbReference type="Proteomes" id="UP000193427">
    <property type="component" value="Chromosome"/>
</dbReference>
<dbReference type="EMBL" id="CP015118">
    <property type="protein sequence ID" value="ARN23766.1"/>
    <property type="molecule type" value="Genomic_DNA"/>
</dbReference>
<keyword evidence="7" id="KW-1185">Reference proteome</keyword>
<keyword evidence="3" id="KW-0998">Cell outer membrane</keyword>
<proteinExistence type="predicted"/>
<dbReference type="InterPro" id="IPR006664">
    <property type="entry name" value="OMP_bac"/>
</dbReference>
<name>A0A1W6LHS0_9BURK</name>
<protein>
    <recommendedName>
        <fullName evidence="5">OmpA-like domain-containing protein</fullName>
    </recommendedName>
</protein>
<comment type="subcellular location">
    <subcellularLocation>
        <location evidence="1">Cell outer membrane</location>
    </subcellularLocation>
</comment>
<evidence type="ECO:0000256" key="1">
    <source>
        <dbReference type="ARBA" id="ARBA00004442"/>
    </source>
</evidence>
<evidence type="ECO:0000313" key="7">
    <source>
        <dbReference type="Proteomes" id="UP000193427"/>
    </source>
</evidence>
<gene>
    <name evidence="6" type="ORF">A4W93_06985</name>
</gene>
<dbReference type="PANTHER" id="PTHR30329">
    <property type="entry name" value="STATOR ELEMENT OF FLAGELLAR MOTOR COMPLEX"/>
    <property type="match status" value="1"/>
</dbReference>
<dbReference type="PROSITE" id="PS51123">
    <property type="entry name" value="OMPA_2"/>
    <property type="match status" value="1"/>
</dbReference>
<reference evidence="6 7" key="1">
    <citation type="submission" date="2016-04" db="EMBL/GenBank/DDBJ databases">
        <title>Complete genome sequence of natural rubber-degrading, novel Gram-negative bacterium, Rhizobacter gummiphilus strain NS21.</title>
        <authorList>
            <person name="Tabata M."/>
            <person name="Kasai D."/>
            <person name="Fukuda M."/>
        </authorList>
    </citation>
    <scope>NUCLEOTIDE SEQUENCE [LARGE SCALE GENOMIC DNA]</scope>
    <source>
        <strain evidence="6 7">NS21</strain>
    </source>
</reference>
<dbReference type="STRING" id="946333.A4W93_06985"/>
<dbReference type="InterPro" id="IPR006665">
    <property type="entry name" value="OmpA-like"/>
</dbReference>
<dbReference type="InterPro" id="IPR036737">
    <property type="entry name" value="OmpA-like_sf"/>
</dbReference>
<dbReference type="GO" id="GO:0009279">
    <property type="term" value="C:cell outer membrane"/>
    <property type="evidence" value="ECO:0007669"/>
    <property type="project" value="UniProtKB-SubCell"/>
</dbReference>
<dbReference type="Pfam" id="PF00691">
    <property type="entry name" value="OmpA"/>
    <property type="match status" value="1"/>
</dbReference>
<evidence type="ECO:0000259" key="5">
    <source>
        <dbReference type="PROSITE" id="PS51123"/>
    </source>
</evidence>
<dbReference type="PRINTS" id="PR01021">
    <property type="entry name" value="OMPADOMAIN"/>
</dbReference>
<feature type="domain" description="OmpA-like" evidence="5">
    <location>
        <begin position="204"/>
        <end position="319"/>
    </location>
</feature>
<sequence length="319" mass="34565">MLAAAGIAGAAMPAQDTVKGGKDHPLLSRFEGAKLVGYDTKAYTDVKLVMGQVVDNGARTPDKWLPLEGRYTRLAYNYSPQRGSIEVMRNYEAALKQAGMTVLYACGKETCGAEFGDMMLQRIGTAIFPDTTYWSPFNYGRKNERYVLAQGKRPDGSSVYAAVYVVDAVEQQNGGVYVELVESEKLESGKVTANLSAETMAKGIATDGKVAVYGVYFDTGKSDVKPQSTAALDEMAKLLKNQPALKVYIVGHTDSQGNLPANLDLSQRRAEAVVKALEAQYKVDPKRLFAKGVASLAPVATNDSDAGREKNRRVELVKQ</sequence>
<dbReference type="SUPFAM" id="SSF103088">
    <property type="entry name" value="OmpA-like"/>
    <property type="match status" value="1"/>
</dbReference>
<evidence type="ECO:0000313" key="6">
    <source>
        <dbReference type="EMBL" id="ARN23766.1"/>
    </source>
</evidence>
<evidence type="ECO:0000256" key="4">
    <source>
        <dbReference type="PROSITE-ProRule" id="PRU00473"/>
    </source>
</evidence>
<organism evidence="6 7">
    <name type="scientific">Piscinibacter gummiphilus</name>
    <dbReference type="NCBI Taxonomy" id="946333"/>
    <lineage>
        <taxon>Bacteria</taxon>
        <taxon>Pseudomonadati</taxon>
        <taxon>Pseudomonadota</taxon>
        <taxon>Betaproteobacteria</taxon>
        <taxon>Burkholderiales</taxon>
        <taxon>Sphaerotilaceae</taxon>
        <taxon>Piscinibacter</taxon>
    </lineage>
</organism>
<dbReference type="OrthoDB" id="345640at2"/>
<dbReference type="PANTHER" id="PTHR30329:SF21">
    <property type="entry name" value="LIPOPROTEIN YIAD-RELATED"/>
    <property type="match status" value="1"/>
</dbReference>
<dbReference type="KEGG" id="rgu:A4W93_06985"/>
<evidence type="ECO:0000256" key="3">
    <source>
        <dbReference type="ARBA" id="ARBA00023237"/>
    </source>
</evidence>
<dbReference type="InterPro" id="IPR050330">
    <property type="entry name" value="Bact_OuterMem_StrucFunc"/>
</dbReference>
<keyword evidence="2 4" id="KW-0472">Membrane</keyword>